<reference evidence="7" key="1">
    <citation type="journal article" date="2023" name="Mol. Biol. Evol.">
        <title>Third-Generation Sequencing Reveals the Adaptive Role of the Epigenome in Three Deep-Sea Polychaetes.</title>
        <authorList>
            <person name="Perez M."/>
            <person name="Aroh O."/>
            <person name="Sun Y."/>
            <person name="Lan Y."/>
            <person name="Juniper S.K."/>
            <person name="Young C.R."/>
            <person name="Angers B."/>
            <person name="Qian P.Y."/>
        </authorList>
    </citation>
    <scope>NUCLEOTIDE SEQUENCE</scope>
    <source>
        <strain evidence="7">R07B-5</strain>
    </source>
</reference>
<feature type="compositionally biased region" description="Low complexity" evidence="5">
    <location>
        <begin position="102"/>
        <end position="113"/>
    </location>
</feature>
<keyword evidence="8" id="KW-1185">Reference proteome</keyword>
<dbReference type="GO" id="GO:0008270">
    <property type="term" value="F:zinc ion binding"/>
    <property type="evidence" value="ECO:0007669"/>
    <property type="project" value="UniProtKB-KW"/>
</dbReference>
<protein>
    <recommendedName>
        <fullName evidence="6">C2H2-type domain-containing protein</fullName>
    </recommendedName>
</protein>
<organism evidence="7 8">
    <name type="scientific">Ridgeia piscesae</name>
    <name type="common">Tubeworm</name>
    <dbReference type="NCBI Taxonomy" id="27915"/>
    <lineage>
        <taxon>Eukaryota</taxon>
        <taxon>Metazoa</taxon>
        <taxon>Spiralia</taxon>
        <taxon>Lophotrochozoa</taxon>
        <taxon>Annelida</taxon>
        <taxon>Polychaeta</taxon>
        <taxon>Sedentaria</taxon>
        <taxon>Canalipalpata</taxon>
        <taxon>Sabellida</taxon>
        <taxon>Siboglinidae</taxon>
        <taxon>Ridgeia</taxon>
    </lineage>
</organism>
<evidence type="ECO:0000256" key="5">
    <source>
        <dbReference type="SAM" id="MobiDB-lite"/>
    </source>
</evidence>
<dbReference type="Gene3D" id="3.30.160.60">
    <property type="entry name" value="Classic Zinc Finger"/>
    <property type="match status" value="1"/>
</dbReference>
<dbReference type="PROSITE" id="PS50157">
    <property type="entry name" value="ZINC_FINGER_C2H2_2"/>
    <property type="match status" value="1"/>
</dbReference>
<sequence>MEMERYLKNEPKLTSYRKLETDLDTNPWDHFRDESADSGIGSCSPGSTSSSPTSANSSPASTISMREFDRKAVEKLARLNIRDSHKGSDSVSVHSFSSYSSASSSVSWDSNRSGPVALSPRSPHRNFGPKSHDLFALKLVANPGRTTVPVAMPTMMAMAAAAVSPPPGSRSQDCWGELAAKSPCRHSDLSPDSKRRIHRCPYTGCKKVYTKSSHLKAHLRTHTG</sequence>
<feature type="compositionally biased region" description="Basic and acidic residues" evidence="5">
    <location>
        <begin position="24"/>
        <end position="35"/>
    </location>
</feature>
<feature type="compositionally biased region" description="Low complexity" evidence="5">
    <location>
        <begin position="38"/>
        <end position="64"/>
    </location>
</feature>
<dbReference type="PANTHER" id="PTHR23235">
    <property type="entry name" value="KRUEPPEL-LIKE TRANSCRIPTION FACTOR"/>
    <property type="match status" value="1"/>
</dbReference>
<dbReference type="GO" id="GO:0000981">
    <property type="term" value="F:DNA-binding transcription factor activity, RNA polymerase II-specific"/>
    <property type="evidence" value="ECO:0007669"/>
    <property type="project" value="TreeGrafter"/>
</dbReference>
<keyword evidence="3" id="KW-0862">Zinc</keyword>
<evidence type="ECO:0000256" key="1">
    <source>
        <dbReference type="ARBA" id="ARBA00022723"/>
    </source>
</evidence>
<dbReference type="SUPFAM" id="SSF57667">
    <property type="entry name" value="beta-beta-alpha zinc fingers"/>
    <property type="match status" value="1"/>
</dbReference>
<dbReference type="GO" id="GO:0000978">
    <property type="term" value="F:RNA polymerase II cis-regulatory region sequence-specific DNA binding"/>
    <property type="evidence" value="ECO:0007669"/>
    <property type="project" value="TreeGrafter"/>
</dbReference>
<dbReference type="Proteomes" id="UP001209878">
    <property type="component" value="Unassembled WGS sequence"/>
</dbReference>
<evidence type="ECO:0000313" key="7">
    <source>
        <dbReference type="EMBL" id="KAK2174538.1"/>
    </source>
</evidence>
<dbReference type="FunFam" id="3.30.160.60:FF:000021">
    <property type="entry name" value="Basic krueppel-like factor 3"/>
    <property type="match status" value="1"/>
</dbReference>
<dbReference type="SMART" id="SM00355">
    <property type="entry name" value="ZnF_C2H2"/>
    <property type="match status" value="1"/>
</dbReference>
<proteinExistence type="predicted"/>
<evidence type="ECO:0000256" key="3">
    <source>
        <dbReference type="ARBA" id="ARBA00022833"/>
    </source>
</evidence>
<feature type="domain" description="C2H2-type" evidence="6">
    <location>
        <begin position="198"/>
        <end position="224"/>
    </location>
</feature>
<keyword evidence="1" id="KW-0479">Metal-binding</keyword>
<feature type="region of interest" description="Disordered" evidence="5">
    <location>
        <begin position="24"/>
        <end position="67"/>
    </location>
</feature>
<keyword evidence="2 4" id="KW-0863">Zinc-finger</keyword>
<name>A0AAD9KQ13_RIDPI</name>
<dbReference type="PROSITE" id="PS00028">
    <property type="entry name" value="ZINC_FINGER_C2H2_1"/>
    <property type="match status" value="1"/>
</dbReference>
<comment type="caution">
    <text evidence="7">The sequence shown here is derived from an EMBL/GenBank/DDBJ whole genome shotgun (WGS) entry which is preliminary data.</text>
</comment>
<accession>A0AAD9KQ13</accession>
<evidence type="ECO:0000313" key="8">
    <source>
        <dbReference type="Proteomes" id="UP001209878"/>
    </source>
</evidence>
<evidence type="ECO:0000256" key="2">
    <source>
        <dbReference type="ARBA" id="ARBA00022771"/>
    </source>
</evidence>
<gene>
    <name evidence="7" type="ORF">NP493_797g01061</name>
</gene>
<feature type="region of interest" description="Disordered" evidence="5">
    <location>
        <begin position="102"/>
        <end position="125"/>
    </location>
</feature>
<dbReference type="PANTHER" id="PTHR23235:SF150">
    <property type="entry name" value="KRUEPPEL-LIKE FACTOR LUNA"/>
    <property type="match status" value="1"/>
</dbReference>
<dbReference type="EMBL" id="JAODUO010000796">
    <property type="protein sequence ID" value="KAK2174538.1"/>
    <property type="molecule type" value="Genomic_DNA"/>
</dbReference>
<dbReference type="InterPro" id="IPR013087">
    <property type="entry name" value="Znf_C2H2_type"/>
</dbReference>
<evidence type="ECO:0000256" key="4">
    <source>
        <dbReference type="PROSITE-ProRule" id="PRU00042"/>
    </source>
</evidence>
<evidence type="ECO:0000259" key="6">
    <source>
        <dbReference type="PROSITE" id="PS50157"/>
    </source>
</evidence>
<dbReference type="InterPro" id="IPR036236">
    <property type="entry name" value="Znf_C2H2_sf"/>
</dbReference>
<dbReference type="AlphaFoldDB" id="A0AAD9KQ13"/>